<dbReference type="Gene3D" id="1.10.238.10">
    <property type="entry name" value="EF-hand"/>
    <property type="match status" value="1"/>
</dbReference>
<keyword evidence="2" id="KW-0106">Calcium</keyword>
<proteinExistence type="predicted"/>
<dbReference type="SMART" id="SM00054">
    <property type="entry name" value="EFh"/>
    <property type="match status" value="3"/>
</dbReference>
<accession>A0ABR2L128</accession>
<feature type="domain" description="EF-hand" evidence="3">
    <location>
        <begin position="65"/>
        <end position="100"/>
    </location>
</feature>
<evidence type="ECO:0000259" key="3">
    <source>
        <dbReference type="PROSITE" id="PS50222"/>
    </source>
</evidence>
<comment type="caution">
    <text evidence="4">The sequence shown here is derived from an EMBL/GenBank/DDBJ whole genome shotgun (WGS) entry which is preliminary data.</text>
</comment>
<name>A0ABR2L128_9EUKA</name>
<sequence length="196" mass="22263">MGQSSSKSKQKGKYSRTDIENLAKMTHFTPDQVQFLYDRFKFLSNSQSKDNKISLHEFQQALDLPNTEFTQRIFSAFDSDNSDQIEFDEFVLGLSAMSPNATIEEKAKFCFNVYDIDGNHTIDKNELKQILTFSLKSNSQISISDDVLDKVVQKTFSQVDKNNDNEISLSEFTEAAKANPSILNCVNLNLDGIFNK</sequence>
<dbReference type="Proteomes" id="UP001470230">
    <property type="component" value="Unassembled WGS sequence"/>
</dbReference>
<dbReference type="PROSITE" id="PS50222">
    <property type="entry name" value="EF_HAND_2"/>
    <property type="match status" value="3"/>
</dbReference>
<dbReference type="PANTHER" id="PTHR23056">
    <property type="entry name" value="CALCINEURIN B"/>
    <property type="match status" value="1"/>
</dbReference>
<protein>
    <recommendedName>
        <fullName evidence="3">EF-hand domain-containing protein</fullName>
    </recommendedName>
</protein>
<feature type="domain" description="EF-hand" evidence="3">
    <location>
        <begin position="102"/>
        <end position="137"/>
    </location>
</feature>
<dbReference type="PRINTS" id="PR00450">
    <property type="entry name" value="RECOVERIN"/>
</dbReference>
<keyword evidence="1" id="KW-0677">Repeat</keyword>
<dbReference type="InterPro" id="IPR002048">
    <property type="entry name" value="EF_hand_dom"/>
</dbReference>
<evidence type="ECO:0000313" key="5">
    <source>
        <dbReference type="Proteomes" id="UP001470230"/>
    </source>
</evidence>
<dbReference type="PANTHER" id="PTHR23056:SF110">
    <property type="entry name" value="CALMODULIN"/>
    <property type="match status" value="1"/>
</dbReference>
<dbReference type="SUPFAM" id="SSF47473">
    <property type="entry name" value="EF-hand"/>
    <property type="match status" value="1"/>
</dbReference>
<dbReference type="InterPro" id="IPR045198">
    <property type="entry name" value="CNBL1-10"/>
</dbReference>
<dbReference type="InterPro" id="IPR011992">
    <property type="entry name" value="EF-hand-dom_pair"/>
</dbReference>
<feature type="domain" description="EF-hand" evidence="3">
    <location>
        <begin position="147"/>
        <end position="182"/>
    </location>
</feature>
<dbReference type="InterPro" id="IPR018247">
    <property type="entry name" value="EF_Hand_1_Ca_BS"/>
</dbReference>
<dbReference type="Pfam" id="PF13499">
    <property type="entry name" value="EF-hand_7"/>
    <property type="match status" value="1"/>
</dbReference>
<evidence type="ECO:0000313" key="4">
    <source>
        <dbReference type="EMBL" id="KAK8897070.1"/>
    </source>
</evidence>
<keyword evidence="5" id="KW-1185">Reference proteome</keyword>
<reference evidence="4 5" key="1">
    <citation type="submission" date="2024-04" db="EMBL/GenBank/DDBJ databases">
        <title>Tritrichomonas musculus Genome.</title>
        <authorList>
            <person name="Alves-Ferreira E."/>
            <person name="Grigg M."/>
            <person name="Lorenzi H."/>
            <person name="Galac M."/>
        </authorList>
    </citation>
    <scope>NUCLEOTIDE SEQUENCE [LARGE SCALE GENOMIC DNA]</scope>
    <source>
        <strain evidence="4 5">EAF2021</strain>
    </source>
</reference>
<evidence type="ECO:0000256" key="2">
    <source>
        <dbReference type="ARBA" id="ARBA00022837"/>
    </source>
</evidence>
<organism evidence="4 5">
    <name type="scientific">Tritrichomonas musculus</name>
    <dbReference type="NCBI Taxonomy" id="1915356"/>
    <lineage>
        <taxon>Eukaryota</taxon>
        <taxon>Metamonada</taxon>
        <taxon>Parabasalia</taxon>
        <taxon>Tritrichomonadida</taxon>
        <taxon>Tritrichomonadidae</taxon>
        <taxon>Tritrichomonas</taxon>
    </lineage>
</organism>
<evidence type="ECO:0000256" key="1">
    <source>
        <dbReference type="ARBA" id="ARBA00022737"/>
    </source>
</evidence>
<gene>
    <name evidence="4" type="ORF">M9Y10_015004</name>
</gene>
<dbReference type="EMBL" id="JAPFFF010000002">
    <property type="protein sequence ID" value="KAK8897070.1"/>
    <property type="molecule type" value="Genomic_DNA"/>
</dbReference>
<dbReference type="PROSITE" id="PS00018">
    <property type="entry name" value="EF_HAND_1"/>
    <property type="match status" value="3"/>
</dbReference>
<dbReference type="CDD" id="cd00051">
    <property type="entry name" value="EFh"/>
    <property type="match status" value="2"/>
</dbReference>